<evidence type="ECO:0000259" key="3">
    <source>
        <dbReference type="PROSITE" id="PS50977"/>
    </source>
</evidence>
<dbReference type="Pfam" id="PF00440">
    <property type="entry name" value="TetR_N"/>
    <property type="match status" value="1"/>
</dbReference>
<dbReference type="AlphaFoldDB" id="A0A9D9DN08"/>
<sequence length="201" mass="23739">MQETAPEKKYVGELFQLFVERGMELTMEQVAERLHVTKKTLYNHFESKRAMADSVISHFVAGLERKIAVSFRPDDDAIMRLLKAGRIVPREIARLKFAFLNGILGHYKEFFTFSDPSWFYYRMVRDNLLLGMKNGLYRKDADMGALLLSHTAVLDYMYDRDNIARYYNHTRRYFAEFVKVYLFSVVNDDNRKLLSSYLEKV</sequence>
<dbReference type="InterPro" id="IPR009057">
    <property type="entry name" value="Homeodomain-like_sf"/>
</dbReference>
<dbReference type="Proteomes" id="UP000823635">
    <property type="component" value="Unassembled WGS sequence"/>
</dbReference>
<reference evidence="4" key="2">
    <citation type="journal article" date="2021" name="PeerJ">
        <title>Extensive microbial diversity within the chicken gut microbiome revealed by metagenomics and culture.</title>
        <authorList>
            <person name="Gilroy R."/>
            <person name="Ravi A."/>
            <person name="Getino M."/>
            <person name="Pursley I."/>
            <person name="Horton D.L."/>
            <person name="Alikhan N.F."/>
            <person name="Baker D."/>
            <person name="Gharbi K."/>
            <person name="Hall N."/>
            <person name="Watson M."/>
            <person name="Adriaenssens E.M."/>
            <person name="Foster-Nyarko E."/>
            <person name="Jarju S."/>
            <person name="Secka A."/>
            <person name="Antonio M."/>
            <person name="Oren A."/>
            <person name="Chaudhuri R.R."/>
            <person name="La Ragione R."/>
            <person name="Hildebrand F."/>
            <person name="Pallen M.J."/>
        </authorList>
    </citation>
    <scope>NUCLEOTIDE SEQUENCE</scope>
    <source>
        <strain evidence="4">15467</strain>
    </source>
</reference>
<organism evidence="4 5">
    <name type="scientific">Candidatus Egerieousia excrementavium</name>
    <dbReference type="NCBI Taxonomy" id="2840778"/>
    <lineage>
        <taxon>Bacteria</taxon>
        <taxon>Pseudomonadati</taxon>
        <taxon>Bacteroidota</taxon>
        <taxon>Bacteroidia</taxon>
        <taxon>Bacteroidales</taxon>
        <taxon>Candidatus Egerieousia</taxon>
    </lineage>
</organism>
<accession>A0A9D9DN08</accession>
<dbReference type="InterPro" id="IPR001647">
    <property type="entry name" value="HTH_TetR"/>
</dbReference>
<protein>
    <submittedName>
        <fullName evidence="4">Helix-turn-helix transcriptional regulator</fullName>
    </submittedName>
</protein>
<dbReference type="SUPFAM" id="SSF46689">
    <property type="entry name" value="Homeodomain-like"/>
    <property type="match status" value="1"/>
</dbReference>
<evidence type="ECO:0000256" key="1">
    <source>
        <dbReference type="ARBA" id="ARBA00023125"/>
    </source>
</evidence>
<dbReference type="GO" id="GO:0003677">
    <property type="term" value="F:DNA binding"/>
    <property type="evidence" value="ECO:0007669"/>
    <property type="project" value="UniProtKB-UniRule"/>
</dbReference>
<dbReference type="PRINTS" id="PR00455">
    <property type="entry name" value="HTHTETR"/>
</dbReference>
<evidence type="ECO:0000313" key="5">
    <source>
        <dbReference type="Proteomes" id="UP000823635"/>
    </source>
</evidence>
<keyword evidence="1 2" id="KW-0238">DNA-binding</keyword>
<dbReference type="EMBL" id="JADINB010000090">
    <property type="protein sequence ID" value="MBO8429100.1"/>
    <property type="molecule type" value="Genomic_DNA"/>
</dbReference>
<dbReference type="Gene3D" id="1.10.357.10">
    <property type="entry name" value="Tetracycline Repressor, domain 2"/>
    <property type="match status" value="1"/>
</dbReference>
<proteinExistence type="predicted"/>
<reference evidence="4" key="1">
    <citation type="submission" date="2020-10" db="EMBL/GenBank/DDBJ databases">
        <authorList>
            <person name="Gilroy R."/>
        </authorList>
    </citation>
    <scope>NUCLEOTIDE SEQUENCE</scope>
    <source>
        <strain evidence="4">15467</strain>
    </source>
</reference>
<comment type="caution">
    <text evidence="4">The sequence shown here is derived from an EMBL/GenBank/DDBJ whole genome shotgun (WGS) entry which is preliminary data.</text>
</comment>
<name>A0A9D9DN08_9BACT</name>
<evidence type="ECO:0000256" key="2">
    <source>
        <dbReference type="PROSITE-ProRule" id="PRU00335"/>
    </source>
</evidence>
<evidence type="ECO:0000313" key="4">
    <source>
        <dbReference type="EMBL" id="MBO8429100.1"/>
    </source>
</evidence>
<dbReference type="PROSITE" id="PS50977">
    <property type="entry name" value="HTH_TETR_2"/>
    <property type="match status" value="1"/>
</dbReference>
<feature type="domain" description="HTH tetR-type" evidence="3">
    <location>
        <begin position="4"/>
        <end position="63"/>
    </location>
</feature>
<feature type="DNA-binding region" description="H-T-H motif" evidence="2">
    <location>
        <begin position="26"/>
        <end position="45"/>
    </location>
</feature>
<gene>
    <name evidence="4" type="ORF">IAC68_04100</name>
</gene>